<feature type="domain" description="TIR" evidence="1">
    <location>
        <begin position="71"/>
        <end position="183"/>
    </location>
</feature>
<accession>A0A7S2V3P3</accession>
<dbReference type="EMBL" id="HBHR01019909">
    <property type="protein sequence ID" value="CAD9871315.1"/>
    <property type="molecule type" value="Transcribed_RNA"/>
</dbReference>
<evidence type="ECO:0000313" key="2">
    <source>
        <dbReference type="EMBL" id="CAD9871315.1"/>
    </source>
</evidence>
<dbReference type="InterPro" id="IPR000157">
    <property type="entry name" value="TIR_dom"/>
</dbReference>
<sequence>MLEWRVFESGMGVNLKHFITSDRSIIAPGPEWSVAGFFYAPGQPSNGCNQISSWYENVGKNYAHSAKKYHVFFSYNWNQNKSIHESIQTLGESLKSRGLLTCLDRDDMILNSQEHEQVLSQLCVRINQSHTILVFLTPQYVKKCNSEHQHDHCYREYQHYLTQWKRGAVQILVVVMSHEMRDPNTWGSALAPLVPHERLELISNTEAEHMAIARHLECRLGVTMKRFYITGRSSPDWSSHVQQGSFYTSGGFSEKGLACGAGGIFEAYDSPVVGSVEVNLGYGCCCFWASGEKMDLKQLEWRWYTGGGGSKYLVTSNRRFMATGWTYGGSFYARGIPSNGCNQKASITL</sequence>
<dbReference type="Gene3D" id="3.40.50.10140">
    <property type="entry name" value="Toll/interleukin-1 receptor homology (TIR) domain"/>
    <property type="match status" value="1"/>
</dbReference>
<dbReference type="AlphaFoldDB" id="A0A7S2V3P3"/>
<name>A0A7S2V3P3_9STRA</name>
<protein>
    <recommendedName>
        <fullName evidence="1">TIR domain-containing protein</fullName>
    </recommendedName>
</protein>
<proteinExistence type="predicted"/>
<evidence type="ECO:0000259" key="1">
    <source>
        <dbReference type="Pfam" id="PF13676"/>
    </source>
</evidence>
<dbReference type="Pfam" id="PF13676">
    <property type="entry name" value="TIR_2"/>
    <property type="match status" value="1"/>
</dbReference>
<dbReference type="GO" id="GO:0007165">
    <property type="term" value="P:signal transduction"/>
    <property type="evidence" value="ECO:0007669"/>
    <property type="project" value="InterPro"/>
</dbReference>
<organism evidence="2">
    <name type="scientific">Fibrocapsa japonica</name>
    <dbReference type="NCBI Taxonomy" id="94617"/>
    <lineage>
        <taxon>Eukaryota</taxon>
        <taxon>Sar</taxon>
        <taxon>Stramenopiles</taxon>
        <taxon>Ochrophyta</taxon>
        <taxon>Raphidophyceae</taxon>
        <taxon>Chattonellales</taxon>
        <taxon>Chattonellaceae</taxon>
        <taxon>Fibrocapsa</taxon>
    </lineage>
</organism>
<gene>
    <name evidence="2" type="ORF">FJAP1339_LOCUS10111</name>
</gene>
<dbReference type="InterPro" id="IPR035897">
    <property type="entry name" value="Toll_tir_struct_dom_sf"/>
</dbReference>
<reference evidence="2" key="1">
    <citation type="submission" date="2021-01" db="EMBL/GenBank/DDBJ databases">
        <authorList>
            <person name="Corre E."/>
            <person name="Pelletier E."/>
            <person name="Niang G."/>
            <person name="Scheremetjew M."/>
            <person name="Finn R."/>
            <person name="Kale V."/>
            <person name="Holt S."/>
            <person name="Cochrane G."/>
            <person name="Meng A."/>
            <person name="Brown T."/>
            <person name="Cohen L."/>
        </authorList>
    </citation>
    <scope>NUCLEOTIDE SEQUENCE</scope>
    <source>
        <strain evidence="2">CCMP1661</strain>
    </source>
</reference>
<dbReference type="SUPFAM" id="SSF52200">
    <property type="entry name" value="Toll/Interleukin receptor TIR domain"/>
    <property type="match status" value="1"/>
</dbReference>